<dbReference type="PANTHER" id="PTHR35176">
    <property type="entry name" value="HEME OXYGENASE HI_0854-RELATED"/>
    <property type="match status" value="1"/>
</dbReference>
<evidence type="ECO:0000313" key="3">
    <source>
        <dbReference type="EMBL" id="MFC3764882.1"/>
    </source>
</evidence>
<name>A0ABV7YIK5_9ACTN</name>
<dbReference type="EMBL" id="JBHRZH010000036">
    <property type="protein sequence ID" value="MFC3764882.1"/>
    <property type="molecule type" value="Genomic_DNA"/>
</dbReference>
<dbReference type="Proteomes" id="UP001595699">
    <property type="component" value="Unassembled WGS sequence"/>
</dbReference>
<gene>
    <name evidence="3" type="ORF">ACFOUW_28870</name>
</gene>
<keyword evidence="1" id="KW-0560">Oxidoreductase</keyword>
<protein>
    <submittedName>
        <fullName evidence="3">Pyridoxamine 5'-phosphate oxidase family protein</fullName>
    </submittedName>
</protein>
<accession>A0ABV7YIK5</accession>
<dbReference type="RefSeq" id="WP_205119437.1">
    <property type="nucleotide sequence ID" value="NZ_JAFBCM010000001.1"/>
</dbReference>
<sequence length="153" mass="16952">MTDDDWRAKAPEVVAANKYLVLSTVDASGAPWASPVYFANDGLDRFWWVSRPTSDHSRNLAGRSDVAFVIYDSTVEIGKGVAVYARGTAEQVDDADVETEIAYYSTRTVEHGIGAWTAADVRDPKELRLYRATVTGRWIKPADDGPDRRIELA</sequence>
<feature type="domain" description="Pyridoxamine 5'-phosphate oxidase N-terminal" evidence="2">
    <location>
        <begin position="12"/>
        <end position="134"/>
    </location>
</feature>
<dbReference type="PANTHER" id="PTHR35176:SF6">
    <property type="entry name" value="HEME OXYGENASE HI_0854-RELATED"/>
    <property type="match status" value="1"/>
</dbReference>
<evidence type="ECO:0000259" key="2">
    <source>
        <dbReference type="Pfam" id="PF01243"/>
    </source>
</evidence>
<dbReference type="Gene3D" id="2.30.110.10">
    <property type="entry name" value="Electron Transport, Fmn-binding Protein, Chain A"/>
    <property type="match status" value="1"/>
</dbReference>
<keyword evidence="4" id="KW-1185">Reference proteome</keyword>
<evidence type="ECO:0000256" key="1">
    <source>
        <dbReference type="ARBA" id="ARBA00023002"/>
    </source>
</evidence>
<comment type="caution">
    <text evidence="3">The sequence shown here is derived from an EMBL/GenBank/DDBJ whole genome shotgun (WGS) entry which is preliminary data.</text>
</comment>
<dbReference type="InterPro" id="IPR052019">
    <property type="entry name" value="F420H2_bilvrd_red/Heme_oxyg"/>
</dbReference>
<dbReference type="InterPro" id="IPR012349">
    <property type="entry name" value="Split_barrel_FMN-bd"/>
</dbReference>
<evidence type="ECO:0000313" key="4">
    <source>
        <dbReference type="Proteomes" id="UP001595699"/>
    </source>
</evidence>
<organism evidence="3 4">
    <name type="scientific">Tenggerimyces flavus</name>
    <dbReference type="NCBI Taxonomy" id="1708749"/>
    <lineage>
        <taxon>Bacteria</taxon>
        <taxon>Bacillati</taxon>
        <taxon>Actinomycetota</taxon>
        <taxon>Actinomycetes</taxon>
        <taxon>Propionibacteriales</taxon>
        <taxon>Nocardioidaceae</taxon>
        <taxon>Tenggerimyces</taxon>
    </lineage>
</organism>
<dbReference type="SUPFAM" id="SSF50475">
    <property type="entry name" value="FMN-binding split barrel"/>
    <property type="match status" value="1"/>
</dbReference>
<dbReference type="Pfam" id="PF01243">
    <property type="entry name" value="PNPOx_N"/>
    <property type="match status" value="1"/>
</dbReference>
<dbReference type="InterPro" id="IPR011576">
    <property type="entry name" value="Pyridox_Oxase_N"/>
</dbReference>
<reference evidence="4" key="1">
    <citation type="journal article" date="2019" name="Int. J. Syst. Evol. Microbiol.">
        <title>The Global Catalogue of Microorganisms (GCM) 10K type strain sequencing project: providing services to taxonomists for standard genome sequencing and annotation.</title>
        <authorList>
            <consortium name="The Broad Institute Genomics Platform"/>
            <consortium name="The Broad Institute Genome Sequencing Center for Infectious Disease"/>
            <person name="Wu L."/>
            <person name="Ma J."/>
        </authorList>
    </citation>
    <scope>NUCLEOTIDE SEQUENCE [LARGE SCALE GENOMIC DNA]</scope>
    <source>
        <strain evidence="4">CGMCC 4.7241</strain>
    </source>
</reference>
<proteinExistence type="predicted"/>